<dbReference type="InterPro" id="IPR012349">
    <property type="entry name" value="Split_barrel_FMN-bd"/>
</dbReference>
<dbReference type="InterPro" id="IPR014419">
    <property type="entry name" value="HutZ"/>
</dbReference>
<dbReference type="GO" id="GO:0005829">
    <property type="term" value="C:cytosol"/>
    <property type="evidence" value="ECO:0007669"/>
    <property type="project" value="TreeGrafter"/>
</dbReference>
<name>A0A7W2ISD3_9VIBR</name>
<dbReference type="GO" id="GO:0016627">
    <property type="term" value="F:oxidoreductase activity, acting on the CH-CH group of donors"/>
    <property type="evidence" value="ECO:0007669"/>
    <property type="project" value="TreeGrafter"/>
</dbReference>
<dbReference type="NCBIfam" id="TIGR04110">
    <property type="entry name" value="heme_HutZ"/>
    <property type="match status" value="1"/>
</dbReference>
<protein>
    <submittedName>
        <fullName evidence="3">Heme utilization protein HutZ</fullName>
    </submittedName>
</protein>
<keyword evidence="1" id="KW-0560">Oxidoreductase</keyword>
<dbReference type="Gene3D" id="2.30.110.10">
    <property type="entry name" value="Electron Transport, Fmn-binding Protein, Chain A"/>
    <property type="match status" value="1"/>
</dbReference>
<dbReference type="InterPro" id="IPR052019">
    <property type="entry name" value="F420H2_bilvrd_red/Heme_oxyg"/>
</dbReference>
<comment type="caution">
    <text evidence="3">The sequence shown here is derived from an EMBL/GenBank/DDBJ whole genome shotgun (WGS) entry which is preliminary data.</text>
</comment>
<dbReference type="InterPro" id="IPR011576">
    <property type="entry name" value="Pyridox_Oxase_N"/>
</dbReference>
<dbReference type="SUPFAM" id="SSF50475">
    <property type="entry name" value="FMN-binding split barrel"/>
    <property type="match status" value="1"/>
</dbReference>
<evidence type="ECO:0000256" key="1">
    <source>
        <dbReference type="ARBA" id="ARBA00023002"/>
    </source>
</evidence>
<evidence type="ECO:0000313" key="3">
    <source>
        <dbReference type="EMBL" id="MBA5760973.1"/>
    </source>
</evidence>
<dbReference type="RefSeq" id="WP_182105769.1">
    <property type="nucleotide sequence ID" value="NZ_JACFYF010000001.1"/>
</dbReference>
<organism evidence="3 4">
    <name type="scientific">Vibrio marinisediminis</name>
    <dbReference type="NCBI Taxonomy" id="2758441"/>
    <lineage>
        <taxon>Bacteria</taxon>
        <taxon>Pseudomonadati</taxon>
        <taxon>Pseudomonadota</taxon>
        <taxon>Gammaproteobacteria</taxon>
        <taxon>Vibrionales</taxon>
        <taxon>Vibrionaceae</taxon>
        <taxon>Vibrio</taxon>
    </lineage>
</organism>
<dbReference type="PANTHER" id="PTHR35176:SF6">
    <property type="entry name" value="HEME OXYGENASE HI_0854-RELATED"/>
    <property type="match status" value="1"/>
</dbReference>
<evidence type="ECO:0000259" key="2">
    <source>
        <dbReference type="Pfam" id="PF01243"/>
    </source>
</evidence>
<gene>
    <name evidence="3" type="primary">hutZ</name>
    <name evidence="3" type="ORF">H2O73_01360</name>
</gene>
<feature type="domain" description="Pyridoxamine 5'-phosphate oxidase N-terminal" evidence="2">
    <location>
        <begin position="15"/>
        <end position="142"/>
    </location>
</feature>
<sequence>MNKEQQQRLKSKLESDLKAFRQQRYTLQLATVDQQGQPNVSYAPFVQNQHGYFVLISELARHTQNLLTTPNVSLMMVEDEAASSQLYARVRLTFDATAHKVERDSRLWQQVISQMEERHGDIVSGLIQLQDFILFHFLPQKGLFVKGFGQAYPVSAENMVDTTPLLQGHRKMK</sequence>
<dbReference type="PIRSF" id="PIRSF004633">
    <property type="entry name" value="UCP_PLP_oxd"/>
    <property type="match status" value="1"/>
</dbReference>
<accession>A0A7W2ISD3</accession>
<reference evidence="3 4" key="1">
    <citation type="submission" date="2020-07" db="EMBL/GenBank/DDBJ databases">
        <title>Vibrio marinisediminis sp. nov., isolated from marine sediment.</title>
        <authorList>
            <person name="Ji X."/>
        </authorList>
    </citation>
    <scope>NUCLEOTIDE SEQUENCE [LARGE SCALE GENOMIC DNA]</scope>
    <source>
        <strain evidence="3 4">404</strain>
    </source>
</reference>
<dbReference type="GO" id="GO:0070967">
    <property type="term" value="F:coenzyme F420 binding"/>
    <property type="evidence" value="ECO:0007669"/>
    <property type="project" value="TreeGrafter"/>
</dbReference>
<dbReference type="Proteomes" id="UP000571701">
    <property type="component" value="Unassembled WGS sequence"/>
</dbReference>
<dbReference type="Pfam" id="PF01243">
    <property type="entry name" value="PNPOx_N"/>
    <property type="match status" value="1"/>
</dbReference>
<proteinExistence type="predicted"/>
<dbReference type="AlphaFoldDB" id="A0A7W2ISD3"/>
<dbReference type="EMBL" id="JACFYF010000001">
    <property type="protein sequence ID" value="MBA5760973.1"/>
    <property type="molecule type" value="Genomic_DNA"/>
</dbReference>
<keyword evidence="4" id="KW-1185">Reference proteome</keyword>
<evidence type="ECO:0000313" key="4">
    <source>
        <dbReference type="Proteomes" id="UP000571701"/>
    </source>
</evidence>
<dbReference type="PANTHER" id="PTHR35176">
    <property type="entry name" value="HEME OXYGENASE HI_0854-RELATED"/>
    <property type="match status" value="1"/>
</dbReference>